<gene>
    <name evidence="3" type="ORF">L596_007944</name>
</gene>
<keyword evidence="2" id="KW-1133">Transmembrane helix</keyword>
<accession>A0A4U5PAY0</accession>
<organism evidence="3 4">
    <name type="scientific">Steinernema carpocapsae</name>
    <name type="common">Entomopathogenic nematode</name>
    <dbReference type="NCBI Taxonomy" id="34508"/>
    <lineage>
        <taxon>Eukaryota</taxon>
        <taxon>Metazoa</taxon>
        <taxon>Ecdysozoa</taxon>
        <taxon>Nematoda</taxon>
        <taxon>Chromadorea</taxon>
        <taxon>Rhabditida</taxon>
        <taxon>Tylenchina</taxon>
        <taxon>Panagrolaimomorpha</taxon>
        <taxon>Strongyloidoidea</taxon>
        <taxon>Steinernematidae</taxon>
        <taxon>Steinernema</taxon>
    </lineage>
</organism>
<comment type="caution">
    <text evidence="3">The sequence shown here is derived from an EMBL/GenBank/DDBJ whole genome shotgun (WGS) entry which is preliminary data.</text>
</comment>
<feature type="transmembrane region" description="Helical" evidence="2">
    <location>
        <begin position="96"/>
        <end position="117"/>
    </location>
</feature>
<evidence type="ECO:0000256" key="1">
    <source>
        <dbReference type="SAM" id="MobiDB-lite"/>
    </source>
</evidence>
<dbReference type="STRING" id="34508.A0A4U5PAY0"/>
<name>A0A4U5PAY0_STECR</name>
<feature type="transmembrane region" description="Helical" evidence="2">
    <location>
        <begin position="62"/>
        <end position="80"/>
    </location>
</feature>
<evidence type="ECO:0000256" key="2">
    <source>
        <dbReference type="SAM" id="Phobius"/>
    </source>
</evidence>
<feature type="region of interest" description="Disordered" evidence="1">
    <location>
        <begin position="174"/>
        <end position="235"/>
    </location>
</feature>
<proteinExistence type="predicted"/>
<dbReference type="AlphaFoldDB" id="A0A4U5PAY0"/>
<protein>
    <recommendedName>
        <fullName evidence="5">OCIA domain-containing protein</fullName>
    </recommendedName>
</protein>
<evidence type="ECO:0008006" key="5">
    <source>
        <dbReference type="Google" id="ProtNLM"/>
    </source>
</evidence>
<keyword evidence="2" id="KW-0812">Transmembrane</keyword>
<reference evidence="3 4" key="1">
    <citation type="journal article" date="2015" name="Genome Biol.">
        <title>Comparative genomics of Steinernema reveals deeply conserved gene regulatory networks.</title>
        <authorList>
            <person name="Dillman A.R."/>
            <person name="Macchietto M."/>
            <person name="Porter C.F."/>
            <person name="Rogers A."/>
            <person name="Williams B."/>
            <person name="Antoshechkin I."/>
            <person name="Lee M.M."/>
            <person name="Goodwin Z."/>
            <person name="Lu X."/>
            <person name="Lewis E.E."/>
            <person name="Goodrich-Blair H."/>
            <person name="Stock S.P."/>
            <person name="Adams B.J."/>
            <person name="Sternberg P.W."/>
            <person name="Mortazavi A."/>
        </authorList>
    </citation>
    <scope>NUCLEOTIDE SEQUENCE [LARGE SCALE GENOMIC DNA]</scope>
    <source>
        <strain evidence="3 4">ALL</strain>
    </source>
</reference>
<keyword evidence="4" id="KW-1185">Reference proteome</keyword>
<feature type="region of interest" description="Disordered" evidence="1">
    <location>
        <begin position="1"/>
        <end position="29"/>
    </location>
</feature>
<evidence type="ECO:0000313" key="3">
    <source>
        <dbReference type="EMBL" id="TKR93499.1"/>
    </source>
</evidence>
<evidence type="ECO:0000313" key="4">
    <source>
        <dbReference type="Proteomes" id="UP000298663"/>
    </source>
</evidence>
<reference evidence="3 4" key="2">
    <citation type="journal article" date="2019" name="G3 (Bethesda)">
        <title>Hybrid Assembly of the Genome of the Entomopathogenic Nematode Steinernema carpocapsae Identifies the X-Chromosome.</title>
        <authorList>
            <person name="Serra L."/>
            <person name="Macchietto M."/>
            <person name="Macias-Munoz A."/>
            <person name="McGill C.J."/>
            <person name="Rodriguez I.M."/>
            <person name="Rodriguez B."/>
            <person name="Murad R."/>
            <person name="Mortazavi A."/>
        </authorList>
    </citation>
    <scope>NUCLEOTIDE SEQUENCE [LARGE SCALE GENOMIC DNA]</scope>
    <source>
        <strain evidence="3 4">ALL</strain>
    </source>
</reference>
<keyword evidence="2" id="KW-0472">Membrane</keyword>
<sequence>MEPRREGSPTDGEEFSFSRGSPSNASGTTLNTDQIQWLLKQLSTDDSKKLGEELKGCTSEMVITRGLPFSVAIMGSLWFARNRLPAKFHFGPKGPWFYPIMGIASLTAANFMAIGTCSDRMKPRLRELWIKYSSVDNKKSTSATTYEMLRQRNRANLTGAPEVGPSSSEAILAASEGQPSSDHPSLQRGALASSSPGFLYDKEPSLMSGTPVDSPSRQPSQSNEKTNQYGDVGFS</sequence>
<dbReference type="Proteomes" id="UP000298663">
    <property type="component" value="Unassembled WGS sequence"/>
</dbReference>
<feature type="compositionally biased region" description="Polar residues" evidence="1">
    <location>
        <begin position="18"/>
        <end position="29"/>
    </location>
</feature>
<feature type="compositionally biased region" description="Polar residues" evidence="1">
    <location>
        <begin position="207"/>
        <end position="229"/>
    </location>
</feature>
<dbReference type="EMBL" id="AZBU02000002">
    <property type="protein sequence ID" value="TKR93499.1"/>
    <property type="molecule type" value="Genomic_DNA"/>
</dbReference>
<dbReference type="OrthoDB" id="5826067at2759"/>